<feature type="region of interest" description="Disordered" evidence="1">
    <location>
        <begin position="70"/>
        <end position="109"/>
    </location>
</feature>
<keyword evidence="4" id="KW-1185">Reference proteome</keyword>
<dbReference type="EMBL" id="JAGMVJ010000034">
    <property type="protein sequence ID" value="KAH7067801.1"/>
    <property type="molecule type" value="Genomic_DNA"/>
</dbReference>
<feature type="transmembrane region" description="Helical" evidence="2">
    <location>
        <begin position="6"/>
        <end position="29"/>
    </location>
</feature>
<feature type="compositionally biased region" description="Basic and acidic residues" evidence="1">
    <location>
        <begin position="237"/>
        <end position="246"/>
    </location>
</feature>
<reference evidence="3" key="1">
    <citation type="journal article" date="2021" name="Nat. Commun.">
        <title>Genetic determinants of endophytism in the Arabidopsis root mycobiome.</title>
        <authorList>
            <person name="Mesny F."/>
            <person name="Miyauchi S."/>
            <person name="Thiergart T."/>
            <person name="Pickel B."/>
            <person name="Atanasova L."/>
            <person name="Karlsson M."/>
            <person name="Huettel B."/>
            <person name="Barry K.W."/>
            <person name="Haridas S."/>
            <person name="Chen C."/>
            <person name="Bauer D."/>
            <person name="Andreopoulos W."/>
            <person name="Pangilinan J."/>
            <person name="LaButti K."/>
            <person name="Riley R."/>
            <person name="Lipzen A."/>
            <person name="Clum A."/>
            <person name="Drula E."/>
            <person name="Henrissat B."/>
            <person name="Kohler A."/>
            <person name="Grigoriev I.V."/>
            <person name="Martin F.M."/>
            <person name="Hacquard S."/>
        </authorList>
    </citation>
    <scope>NUCLEOTIDE SEQUENCE</scope>
    <source>
        <strain evidence="3">MPI-SDFR-AT-0120</strain>
    </source>
</reference>
<sequence length="341" mass="37896">MPTPGLIAALSLAAVFGTALVWLAFYYVYQYIHLRCLELDHWSHIITPPAWRRECRHCEGTGRVVKVEVGERHHGKKRGRSRKRVDDGEEGNGGGMRGGDGGREEIGMQKTRRALPTTGYSQGRDGQEQYNPWHGYQGNGQAVPQMGAAYPPPTGYPSPYPQTYQQAYPQAAQVTSPFVMPAVHQRQPQQAPALATEYPAAESVSSRPYAKHTRKTSTARSMQSQPVSTAKPRPTRRRETREHKVDYIHIVDKYPSIVQKSLKREHSISPLPSASSSSSSDSAEEVPRTSIPEAKPRLEMPFQAPQFPPWGMSAPTNFPLQWSDEGKVGGRNGNARYVTPP</sequence>
<keyword evidence="2" id="KW-0812">Transmembrane</keyword>
<protein>
    <submittedName>
        <fullName evidence="3">Uncharacterized protein</fullName>
    </submittedName>
</protein>
<accession>A0A8K0QTR0</accession>
<dbReference type="OrthoDB" id="3798784at2759"/>
<dbReference type="AlphaFoldDB" id="A0A8K0QTR0"/>
<feature type="compositionally biased region" description="Polar residues" evidence="1">
    <location>
        <begin position="218"/>
        <end position="228"/>
    </location>
</feature>
<keyword evidence="2" id="KW-1133">Transmembrane helix</keyword>
<proteinExistence type="predicted"/>
<evidence type="ECO:0000313" key="4">
    <source>
        <dbReference type="Proteomes" id="UP000813461"/>
    </source>
</evidence>
<dbReference type="Proteomes" id="UP000813461">
    <property type="component" value="Unassembled WGS sequence"/>
</dbReference>
<feature type="compositionally biased region" description="Low complexity" evidence="1">
    <location>
        <begin position="268"/>
        <end position="281"/>
    </location>
</feature>
<comment type="caution">
    <text evidence="3">The sequence shown here is derived from an EMBL/GenBank/DDBJ whole genome shotgun (WGS) entry which is preliminary data.</text>
</comment>
<organism evidence="3 4">
    <name type="scientific">Paraphoma chrysanthemicola</name>
    <dbReference type="NCBI Taxonomy" id="798071"/>
    <lineage>
        <taxon>Eukaryota</taxon>
        <taxon>Fungi</taxon>
        <taxon>Dikarya</taxon>
        <taxon>Ascomycota</taxon>
        <taxon>Pezizomycotina</taxon>
        <taxon>Dothideomycetes</taxon>
        <taxon>Pleosporomycetidae</taxon>
        <taxon>Pleosporales</taxon>
        <taxon>Pleosporineae</taxon>
        <taxon>Phaeosphaeriaceae</taxon>
        <taxon>Paraphoma</taxon>
    </lineage>
</organism>
<evidence type="ECO:0000256" key="2">
    <source>
        <dbReference type="SAM" id="Phobius"/>
    </source>
</evidence>
<feature type="region of interest" description="Disordered" evidence="1">
    <location>
        <begin position="183"/>
        <end position="246"/>
    </location>
</feature>
<evidence type="ECO:0000256" key="1">
    <source>
        <dbReference type="SAM" id="MobiDB-lite"/>
    </source>
</evidence>
<gene>
    <name evidence="3" type="ORF">FB567DRAFT_615880</name>
</gene>
<keyword evidence="2" id="KW-0472">Membrane</keyword>
<evidence type="ECO:0000313" key="3">
    <source>
        <dbReference type="EMBL" id="KAH7067801.1"/>
    </source>
</evidence>
<name>A0A8K0QTR0_9PLEO</name>
<feature type="compositionally biased region" description="Basic residues" evidence="1">
    <location>
        <begin position="73"/>
        <end position="83"/>
    </location>
</feature>
<feature type="region of interest" description="Disordered" evidence="1">
    <location>
        <begin position="263"/>
        <end position="341"/>
    </location>
</feature>